<dbReference type="SUPFAM" id="SSF53448">
    <property type="entry name" value="Nucleotide-diphospho-sugar transferases"/>
    <property type="match status" value="1"/>
</dbReference>
<name>A0A418PMA4_9BACT</name>
<keyword evidence="2" id="KW-0808">Transferase</keyword>
<dbReference type="AlphaFoldDB" id="A0A418PMA4"/>
<evidence type="ECO:0000313" key="2">
    <source>
        <dbReference type="EMBL" id="RIW12277.1"/>
    </source>
</evidence>
<sequence length="268" mass="30485">MPTAHKTLLALILSVIIPNFNSGSLLEISVRRLFQFPSANSFEVLVMDNCSIDGSTDFIIGNQFPEVRLISQNDGGVYYAMNEGIRRSKGDWLYFLGAGDCFFPELLDESVFQTNADFIYADVDQSPSSLKGKVSLSEILFENICHQGIFYRRSAITNLGGYDPRYRYLADHILNIRLFFDPKIKKIHLPLTIASYLGGGISSTKKDEFFRKNKKKHILRELLRNPGFSRGLTVANYFWKVGSIHLTTALSRYSRSSHLERREPVPKK</sequence>
<dbReference type="Proteomes" id="UP000283522">
    <property type="component" value="Unassembled WGS sequence"/>
</dbReference>
<proteinExistence type="predicted"/>
<gene>
    <name evidence="2" type="ORF">D0X99_19535</name>
</gene>
<dbReference type="Gene3D" id="3.90.550.10">
    <property type="entry name" value="Spore Coat Polysaccharide Biosynthesis Protein SpsA, Chain A"/>
    <property type="match status" value="1"/>
</dbReference>
<dbReference type="InterPro" id="IPR001173">
    <property type="entry name" value="Glyco_trans_2-like"/>
</dbReference>
<dbReference type="InterPro" id="IPR029044">
    <property type="entry name" value="Nucleotide-diphossugar_trans"/>
</dbReference>
<dbReference type="EMBL" id="QXML01000015">
    <property type="protein sequence ID" value="RIW12277.1"/>
    <property type="molecule type" value="Genomic_DNA"/>
</dbReference>
<keyword evidence="3" id="KW-1185">Reference proteome</keyword>
<evidence type="ECO:0000313" key="3">
    <source>
        <dbReference type="Proteomes" id="UP000283522"/>
    </source>
</evidence>
<comment type="caution">
    <text evidence="2">The sequence shown here is derived from an EMBL/GenBank/DDBJ whole genome shotgun (WGS) entry which is preliminary data.</text>
</comment>
<evidence type="ECO:0000259" key="1">
    <source>
        <dbReference type="Pfam" id="PF00535"/>
    </source>
</evidence>
<feature type="domain" description="Glycosyltransferase 2-like" evidence="1">
    <location>
        <begin position="14"/>
        <end position="109"/>
    </location>
</feature>
<dbReference type="GO" id="GO:0016740">
    <property type="term" value="F:transferase activity"/>
    <property type="evidence" value="ECO:0007669"/>
    <property type="project" value="UniProtKB-KW"/>
</dbReference>
<organism evidence="2 3">
    <name type="scientific">Algoriphagus lacus</name>
    <dbReference type="NCBI Taxonomy" id="2056311"/>
    <lineage>
        <taxon>Bacteria</taxon>
        <taxon>Pseudomonadati</taxon>
        <taxon>Bacteroidota</taxon>
        <taxon>Cytophagia</taxon>
        <taxon>Cytophagales</taxon>
        <taxon>Cyclobacteriaceae</taxon>
        <taxon>Algoriphagus</taxon>
    </lineage>
</organism>
<dbReference type="PANTHER" id="PTHR43685:SF11">
    <property type="entry name" value="GLYCOSYLTRANSFERASE TAGX-RELATED"/>
    <property type="match status" value="1"/>
</dbReference>
<accession>A0A418PMA4</accession>
<dbReference type="PANTHER" id="PTHR43685">
    <property type="entry name" value="GLYCOSYLTRANSFERASE"/>
    <property type="match status" value="1"/>
</dbReference>
<protein>
    <submittedName>
        <fullName evidence="2">Glycosyltransferase</fullName>
    </submittedName>
</protein>
<reference evidence="2 3" key="1">
    <citation type="submission" date="2018-09" db="EMBL/GenBank/DDBJ databases">
        <authorList>
            <person name="Wang X."/>
            <person name="Du Z."/>
        </authorList>
    </citation>
    <scope>NUCLEOTIDE SEQUENCE [LARGE SCALE GENOMIC DNA]</scope>
    <source>
        <strain evidence="2 3">N3</strain>
    </source>
</reference>
<dbReference type="InterPro" id="IPR050834">
    <property type="entry name" value="Glycosyltransf_2"/>
</dbReference>
<dbReference type="Pfam" id="PF00535">
    <property type="entry name" value="Glycos_transf_2"/>
    <property type="match status" value="1"/>
</dbReference>